<protein>
    <submittedName>
        <fullName evidence="6">Alcohol dehydrogenase, iron-dependent</fullName>
        <ecNumber evidence="6">1.1.1.1</ecNumber>
    </submittedName>
</protein>
<dbReference type="HOGENOM" id="CLU_007207_0_0_9"/>
<dbReference type="GO" id="GO:0046872">
    <property type="term" value="F:metal ion binding"/>
    <property type="evidence" value="ECO:0007669"/>
    <property type="project" value="InterPro"/>
</dbReference>
<dbReference type="SUPFAM" id="SSF56796">
    <property type="entry name" value="Dehydroquinate synthase-like"/>
    <property type="match status" value="1"/>
</dbReference>
<gene>
    <name evidence="6" type="ORF">HMP0721_0312</name>
</gene>
<dbReference type="Pfam" id="PF25137">
    <property type="entry name" value="ADH_Fe_C"/>
    <property type="match status" value="1"/>
</dbReference>
<dbReference type="PROSITE" id="PS00060">
    <property type="entry name" value="ADH_IRON_2"/>
    <property type="match status" value="1"/>
</dbReference>
<evidence type="ECO:0000256" key="3">
    <source>
        <dbReference type="ARBA" id="ARBA00023027"/>
    </source>
</evidence>
<feature type="domain" description="Alcohol dehydrogenase iron-type/glycerol dehydrogenase GldA" evidence="4">
    <location>
        <begin position="13"/>
        <end position="177"/>
    </location>
</feature>
<name>E6ME79_9FIRM</name>
<feature type="domain" description="Fe-containing alcohol dehydrogenase-like C-terminal" evidence="5">
    <location>
        <begin position="188"/>
        <end position="382"/>
    </location>
</feature>
<keyword evidence="2 6" id="KW-0560">Oxidoreductase</keyword>
<dbReference type="Gene3D" id="1.20.1090.10">
    <property type="entry name" value="Dehydroquinate synthase-like - alpha domain"/>
    <property type="match status" value="1"/>
</dbReference>
<comment type="similarity">
    <text evidence="1">Belongs to the iron-containing alcohol dehydrogenase family.</text>
</comment>
<dbReference type="Proteomes" id="UP000004754">
    <property type="component" value="Unassembled WGS sequence"/>
</dbReference>
<dbReference type="Pfam" id="PF00465">
    <property type="entry name" value="Fe-ADH"/>
    <property type="match status" value="1"/>
</dbReference>
<evidence type="ECO:0000256" key="1">
    <source>
        <dbReference type="ARBA" id="ARBA00007358"/>
    </source>
</evidence>
<dbReference type="OrthoDB" id="9804734at2"/>
<dbReference type="PANTHER" id="PTHR11496">
    <property type="entry name" value="ALCOHOL DEHYDROGENASE"/>
    <property type="match status" value="1"/>
</dbReference>
<organism evidence="6 7">
    <name type="scientific">Pseudoramibacter alactolyticus ATCC 23263</name>
    <dbReference type="NCBI Taxonomy" id="887929"/>
    <lineage>
        <taxon>Bacteria</taxon>
        <taxon>Bacillati</taxon>
        <taxon>Bacillota</taxon>
        <taxon>Clostridia</taxon>
        <taxon>Eubacteriales</taxon>
        <taxon>Eubacteriaceae</taxon>
        <taxon>Pseudoramibacter</taxon>
    </lineage>
</organism>
<dbReference type="InterPro" id="IPR039697">
    <property type="entry name" value="Alcohol_dehydrogenase_Fe"/>
</dbReference>
<evidence type="ECO:0000313" key="6">
    <source>
        <dbReference type="EMBL" id="EFV02626.1"/>
    </source>
</evidence>
<dbReference type="FunFam" id="3.40.50.1970:FF:000003">
    <property type="entry name" value="Alcohol dehydrogenase, iron-containing"/>
    <property type="match status" value="1"/>
</dbReference>
<keyword evidence="3" id="KW-0520">NAD</keyword>
<evidence type="ECO:0000259" key="5">
    <source>
        <dbReference type="Pfam" id="PF25137"/>
    </source>
</evidence>
<evidence type="ECO:0000259" key="4">
    <source>
        <dbReference type="Pfam" id="PF00465"/>
    </source>
</evidence>
<dbReference type="CDD" id="cd14863">
    <property type="entry name" value="Fe-ADH-like"/>
    <property type="match status" value="1"/>
</dbReference>
<proteinExistence type="inferred from homology"/>
<accession>E6ME79</accession>
<dbReference type="Gene3D" id="3.40.50.1970">
    <property type="match status" value="1"/>
</dbReference>
<dbReference type="InterPro" id="IPR018211">
    <property type="entry name" value="ADH_Fe_CS"/>
</dbReference>
<dbReference type="GO" id="GO:0004022">
    <property type="term" value="F:alcohol dehydrogenase (NAD+) activity"/>
    <property type="evidence" value="ECO:0007669"/>
    <property type="project" value="UniProtKB-EC"/>
</dbReference>
<dbReference type="EMBL" id="AEQN01000006">
    <property type="protein sequence ID" value="EFV02626.1"/>
    <property type="molecule type" value="Genomic_DNA"/>
</dbReference>
<reference evidence="6 7" key="1">
    <citation type="submission" date="2010-12" db="EMBL/GenBank/DDBJ databases">
        <authorList>
            <person name="Muzny D."/>
            <person name="Qin X."/>
            <person name="Deng J."/>
            <person name="Jiang H."/>
            <person name="Liu Y."/>
            <person name="Qu J."/>
            <person name="Song X.-Z."/>
            <person name="Zhang L."/>
            <person name="Thornton R."/>
            <person name="Coyle M."/>
            <person name="Francisco L."/>
            <person name="Jackson L."/>
            <person name="Javaid M."/>
            <person name="Korchina V."/>
            <person name="Kovar C."/>
            <person name="Mata R."/>
            <person name="Mathew T."/>
            <person name="Ngo R."/>
            <person name="Nguyen L."/>
            <person name="Nguyen N."/>
            <person name="Okwuonu G."/>
            <person name="Ongeri F."/>
            <person name="Pham C."/>
            <person name="Simmons D."/>
            <person name="Wilczek-Boney K."/>
            <person name="Hale W."/>
            <person name="Jakkamsetti A."/>
            <person name="Pham P."/>
            <person name="Ruth R."/>
            <person name="San Lucas F."/>
            <person name="Warren J."/>
            <person name="Zhang J."/>
            <person name="Zhao Z."/>
            <person name="Zhou C."/>
            <person name="Zhu D."/>
            <person name="Lee S."/>
            <person name="Bess C."/>
            <person name="Blankenburg K."/>
            <person name="Forbes L."/>
            <person name="Fu Q."/>
            <person name="Gubbala S."/>
            <person name="Hirani K."/>
            <person name="Jayaseelan J.C."/>
            <person name="Lara F."/>
            <person name="Munidasa M."/>
            <person name="Palculict T."/>
            <person name="Patil S."/>
            <person name="Pu L.-L."/>
            <person name="Saada N."/>
            <person name="Tang L."/>
            <person name="Weissenberger G."/>
            <person name="Zhu Y."/>
            <person name="Hemphill L."/>
            <person name="Shang Y."/>
            <person name="Youmans B."/>
            <person name="Ayvaz T."/>
            <person name="Ross M."/>
            <person name="Santibanez J."/>
            <person name="Aqrawi P."/>
            <person name="Gross S."/>
            <person name="Joshi V."/>
            <person name="Fowler G."/>
            <person name="Nazareth L."/>
            <person name="Reid J."/>
            <person name="Worley K."/>
            <person name="Petrosino J."/>
            <person name="Highlander S."/>
            <person name="Gibbs R."/>
        </authorList>
    </citation>
    <scope>NUCLEOTIDE SEQUENCE [LARGE SCALE GENOMIC DNA]</scope>
    <source>
        <strain evidence="6 7">ATCC 23263</strain>
    </source>
</reference>
<dbReference type="InterPro" id="IPR056798">
    <property type="entry name" value="ADH_Fe_C"/>
</dbReference>
<dbReference type="InterPro" id="IPR001670">
    <property type="entry name" value="ADH_Fe/GldA"/>
</dbReference>
<dbReference type="EC" id="1.1.1.1" evidence="6"/>
<dbReference type="eggNOG" id="COG1454">
    <property type="taxonomic scope" value="Bacteria"/>
</dbReference>
<dbReference type="PANTHER" id="PTHR11496:SF102">
    <property type="entry name" value="ALCOHOL DEHYDROGENASE 4"/>
    <property type="match status" value="1"/>
</dbReference>
<dbReference type="STRING" id="887929.HMP0721_0312"/>
<sequence>MGVNSFMMGFPQFFGRGCAAEAGEKLANFNCKRAFVIYGKGIEALGIPIPIIKAVETSEIAVITCNKVESDPSDVLIKEMAEIGRHEKVDGIVAIGGGSCMDAAKCVKLLLDNDEALENFYDVEHPQKSVIPMIAIPTTAGSGSEASKGAVVTDTQNGIKRVVIGAGTTPALSLIDPELTTGLPPKVTAACAFDVLAHAIDAITSNQTCAITQSVSYEAIRLMRVNYQKAVENGQDIAAREGMLLASNLGGYGIGNAKCSASHAFAHALGALYHVPHGECCAIFTPATLEYVTETCPDQIRAIAKLLLVDFDETGSAEMIAKLTGEKIRKMYRSVGVNDITAYITDENEAIQRLMPVAQKDIMALFSPKPLDDAACEWIIKRTFELARS</sequence>
<dbReference type="AlphaFoldDB" id="E6ME79"/>
<evidence type="ECO:0000256" key="2">
    <source>
        <dbReference type="ARBA" id="ARBA00023002"/>
    </source>
</evidence>
<comment type="caution">
    <text evidence="6">The sequence shown here is derived from an EMBL/GenBank/DDBJ whole genome shotgun (WGS) entry which is preliminary data.</text>
</comment>
<evidence type="ECO:0000313" key="7">
    <source>
        <dbReference type="Proteomes" id="UP000004754"/>
    </source>
</evidence>
<keyword evidence="7" id="KW-1185">Reference proteome</keyword>